<dbReference type="PANTHER" id="PTHR21021">
    <property type="entry name" value="GAF/PUTATIVE CYTOSKELETAL PROTEIN"/>
    <property type="match status" value="1"/>
</dbReference>
<dbReference type="InterPro" id="IPR029016">
    <property type="entry name" value="GAF-like_dom_sf"/>
</dbReference>
<reference evidence="3 4" key="1">
    <citation type="submission" date="2020-05" db="EMBL/GenBank/DDBJ databases">
        <title>Streptobacillus felis strain LHL191014123.</title>
        <authorList>
            <person name="Fawzy A."/>
            <person name="Rau J."/>
            <person name="Risse K."/>
            <person name="Schauerte N."/>
            <person name="Geiger C."/>
            <person name="Blom J."/>
            <person name="Imirzalioglu C."/>
            <person name="Falgenhauer J."/>
            <person name="Bach A."/>
            <person name="Herden C."/>
            <person name="Eisenberg T."/>
        </authorList>
    </citation>
    <scope>NUCLEOTIDE SEQUENCE [LARGE SCALE GENOMIC DNA]</scope>
    <source>
        <strain evidence="3 4">LHL191014123</strain>
    </source>
</reference>
<evidence type="ECO:0000256" key="1">
    <source>
        <dbReference type="ARBA" id="ARBA00038454"/>
    </source>
</evidence>
<keyword evidence="4" id="KW-1185">Reference proteome</keyword>
<sequence>MNYNLLYKELEQLLEGEEYIISKMANMSSFIMEVMPNLNWVGFYIIHNDVLKVGPFQGKPACSNIPKGKGVCGYTWEKESTTVVPNVHDFPGHIACDAASNSEIVIPIFDQNNKMIAELDVDSPVLNRFSEEDREFLEKCAKLI</sequence>
<dbReference type="Gene3D" id="3.30.450.40">
    <property type="match status" value="1"/>
</dbReference>
<comment type="caution">
    <text evidence="3">The sequence shown here is derived from an EMBL/GenBank/DDBJ whole genome shotgun (WGS) entry which is preliminary data.</text>
</comment>
<dbReference type="AlphaFoldDB" id="A0A7Z0PHK1"/>
<dbReference type="InterPro" id="IPR003018">
    <property type="entry name" value="GAF"/>
</dbReference>
<dbReference type="Pfam" id="PF01590">
    <property type="entry name" value="GAF"/>
    <property type="match status" value="1"/>
</dbReference>
<dbReference type="OrthoDB" id="9796252at2"/>
<dbReference type="RefSeq" id="WP_067321526.1">
    <property type="nucleotide sequence ID" value="NZ_CBCRWS010000016.1"/>
</dbReference>
<evidence type="ECO:0000313" key="3">
    <source>
        <dbReference type="EMBL" id="NYV28135.1"/>
    </source>
</evidence>
<proteinExistence type="inferred from homology"/>
<organism evidence="3 4">
    <name type="scientific">Streptobacillus felis</name>
    <dbReference type="NCBI Taxonomy" id="1384509"/>
    <lineage>
        <taxon>Bacteria</taxon>
        <taxon>Fusobacteriati</taxon>
        <taxon>Fusobacteriota</taxon>
        <taxon>Fusobacteriia</taxon>
        <taxon>Fusobacteriales</taxon>
        <taxon>Leptotrichiaceae</taxon>
        <taxon>Streptobacillus</taxon>
    </lineage>
</organism>
<gene>
    <name evidence="3" type="ORF">HP397_04820</name>
</gene>
<comment type="similarity">
    <text evidence="1">Belongs to the free Met sulfoxide reductase family.</text>
</comment>
<evidence type="ECO:0000259" key="2">
    <source>
        <dbReference type="Pfam" id="PF01590"/>
    </source>
</evidence>
<dbReference type="EMBL" id="JABMKT010000022">
    <property type="protein sequence ID" value="NYV28135.1"/>
    <property type="molecule type" value="Genomic_DNA"/>
</dbReference>
<protein>
    <submittedName>
        <fullName evidence="3">GAF domain-containing protein</fullName>
    </submittedName>
</protein>
<dbReference type="Proteomes" id="UP000526184">
    <property type="component" value="Unassembled WGS sequence"/>
</dbReference>
<name>A0A7Z0PHK1_9FUSO</name>
<dbReference type="PANTHER" id="PTHR21021:SF15">
    <property type="entry name" value="FREE METHIONINE-R-SULFOXIDE REDUCTASE"/>
    <property type="match status" value="1"/>
</dbReference>
<dbReference type="GO" id="GO:0005829">
    <property type="term" value="C:cytosol"/>
    <property type="evidence" value="ECO:0007669"/>
    <property type="project" value="TreeGrafter"/>
</dbReference>
<evidence type="ECO:0000313" key="4">
    <source>
        <dbReference type="Proteomes" id="UP000526184"/>
    </source>
</evidence>
<accession>A0A7Z0PHK1</accession>
<dbReference type="InterPro" id="IPR051330">
    <property type="entry name" value="Phosphatase_reg/MetRdx"/>
</dbReference>
<dbReference type="GO" id="GO:0033745">
    <property type="term" value="F:L-methionine-(R)-S-oxide reductase activity"/>
    <property type="evidence" value="ECO:0007669"/>
    <property type="project" value="TreeGrafter"/>
</dbReference>
<dbReference type="SUPFAM" id="SSF55781">
    <property type="entry name" value="GAF domain-like"/>
    <property type="match status" value="1"/>
</dbReference>
<feature type="domain" description="GAF" evidence="2">
    <location>
        <begin position="39"/>
        <end position="144"/>
    </location>
</feature>
<dbReference type="FunFam" id="3.30.450.40:FF:000008">
    <property type="entry name" value="GAF domain-containing proteins"/>
    <property type="match status" value="1"/>
</dbReference>